<dbReference type="Pfam" id="PF09722">
    <property type="entry name" value="Xre_MbcA_ParS_C"/>
    <property type="match status" value="1"/>
</dbReference>
<dbReference type="RefSeq" id="WP_089728324.1">
    <property type="nucleotide sequence ID" value="NZ_FNGI01000005.1"/>
</dbReference>
<dbReference type="AlphaFoldDB" id="A0A1G9LKF3"/>
<reference evidence="2 3" key="1">
    <citation type="submission" date="2016-10" db="EMBL/GenBank/DDBJ databases">
        <authorList>
            <person name="de Groot N.N."/>
        </authorList>
    </citation>
    <scope>NUCLEOTIDE SEQUENCE [LARGE SCALE GENOMIC DNA]</scope>
    <source>
        <strain evidence="2 3">DSM 14789</strain>
    </source>
</reference>
<name>A0A1G9LKF3_9GAMM</name>
<evidence type="ECO:0000259" key="1">
    <source>
        <dbReference type="Pfam" id="PF09722"/>
    </source>
</evidence>
<organism evidence="2 3">
    <name type="scientific">Modicisalibacter muralis</name>
    <dbReference type="NCBI Taxonomy" id="119000"/>
    <lineage>
        <taxon>Bacteria</taxon>
        <taxon>Pseudomonadati</taxon>
        <taxon>Pseudomonadota</taxon>
        <taxon>Gammaproteobacteria</taxon>
        <taxon>Oceanospirillales</taxon>
        <taxon>Halomonadaceae</taxon>
        <taxon>Modicisalibacter</taxon>
    </lineage>
</organism>
<accession>A0A1G9LKF3</accession>
<feature type="domain" description="Antitoxin Xre/MbcA/ParS-like toxin-binding" evidence="1">
    <location>
        <begin position="77"/>
        <end position="130"/>
    </location>
</feature>
<proteinExistence type="predicted"/>
<dbReference type="STRING" id="119000.SAMN05661010_02116"/>
<dbReference type="OrthoDB" id="117888at2"/>
<dbReference type="EMBL" id="FNGI01000005">
    <property type="protein sequence ID" value="SDL61965.1"/>
    <property type="molecule type" value="Genomic_DNA"/>
</dbReference>
<dbReference type="Proteomes" id="UP000198654">
    <property type="component" value="Unassembled WGS sequence"/>
</dbReference>
<dbReference type="InterPro" id="IPR024467">
    <property type="entry name" value="Xre/MbcA/ParS-like_toxin-bd"/>
</dbReference>
<sequence length="133" mass="14650">MTTVEAPVISKTTAASGLTAAVAILQKWGATGEQGTAILRVSRSTYARAKRRDPGWEVNLDGDQLTRISLVLNMHAALRVIFDNPENHYGFMAMANHNGYFDGRSPLEIIAQGGILSLYEVYRRIDSLRGAQW</sequence>
<evidence type="ECO:0000313" key="3">
    <source>
        <dbReference type="Proteomes" id="UP000198654"/>
    </source>
</evidence>
<keyword evidence="3" id="KW-1185">Reference proteome</keyword>
<protein>
    <recommendedName>
        <fullName evidence="1">Antitoxin Xre/MbcA/ParS-like toxin-binding domain-containing protein</fullName>
    </recommendedName>
</protein>
<gene>
    <name evidence="2" type="ORF">SAMN05661010_02116</name>
</gene>
<evidence type="ECO:0000313" key="2">
    <source>
        <dbReference type="EMBL" id="SDL61965.1"/>
    </source>
</evidence>